<dbReference type="KEGG" id="spap:H3Z74_04345"/>
<sequence length="160" mass="17567">MADDIIDDIAARLVAKRAASLVKARDLQAQRDRAEAIKDSTPAAQKHVWDAVAARIEAFVSGLNAKLHAADIRIAFAPIEHQLGDRLVAQHGAYFDRSSQGVDDRIGTVFHPGIDGVTRIYISNPSDEHPLATFEFRTETISDAQIEAVFSQYLKLGETE</sequence>
<dbReference type="RefSeq" id="WP_187762758.1">
    <property type="nucleotide sequence ID" value="NZ_CP061038.1"/>
</dbReference>
<evidence type="ECO:0000313" key="1">
    <source>
        <dbReference type="EMBL" id="QNQ10460.1"/>
    </source>
</evidence>
<keyword evidence="2" id="KW-1185">Reference proteome</keyword>
<name>A0A7H0LLA7_9SPHN</name>
<proteinExistence type="predicted"/>
<protein>
    <submittedName>
        <fullName evidence="1">Uncharacterized protein</fullName>
    </submittedName>
</protein>
<dbReference type="Proteomes" id="UP000516148">
    <property type="component" value="Chromosome"/>
</dbReference>
<dbReference type="EMBL" id="CP061038">
    <property type="protein sequence ID" value="QNQ10460.1"/>
    <property type="molecule type" value="Genomic_DNA"/>
</dbReference>
<evidence type="ECO:0000313" key="2">
    <source>
        <dbReference type="Proteomes" id="UP000516148"/>
    </source>
</evidence>
<gene>
    <name evidence="1" type="ORF">H3Z74_04345</name>
</gene>
<dbReference type="AlphaFoldDB" id="A0A7H0LLA7"/>
<organism evidence="1 2">
    <name type="scientific">Sphingomonas alpina</name>
    <dbReference type="NCBI Taxonomy" id="653931"/>
    <lineage>
        <taxon>Bacteria</taxon>
        <taxon>Pseudomonadati</taxon>
        <taxon>Pseudomonadota</taxon>
        <taxon>Alphaproteobacteria</taxon>
        <taxon>Sphingomonadales</taxon>
        <taxon>Sphingomonadaceae</taxon>
        <taxon>Sphingomonas</taxon>
    </lineage>
</organism>
<reference evidence="1 2" key="1">
    <citation type="submission" date="2020-09" db="EMBL/GenBank/DDBJ databases">
        <title>Sphingomonas sp., a new species isolated from pork steak.</title>
        <authorList>
            <person name="Heidler von Heilborn D."/>
        </authorList>
    </citation>
    <scope>NUCLEOTIDE SEQUENCE [LARGE SCALE GENOMIC DNA]</scope>
    <source>
        <strain evidence="2">S8-3T</strain>
    </source>
</reference>
<accession>A0A7H0LLA7</accession>